<dbReference type="VEuPathDB" id="FungiDB:ASPWEDRAFT_42387"/>
<proteinExistence type="predicted"/>
<protein>
    <submittedName>
        <fullName evidence="2">Uncharacterized protein</fullName>
    </submittedName>
</protein>
<keyword evidence="3" id="KW-1185">Reference proteome</keyword>
<dbReference type="AlphaFoldDB" id="A0A1L9RHI2"/>
<reference evidence="3" key="1">
    <citation type="journal article" date="2017" name="Genome Biol.">
        <title>Comparative genomics reveals high biological diversity and specific adaptations in the industrially and medically important fungal genus Aspergillus.</title>
        <authorList>
            <person name="de Vries R.P."/>
            <person name="Riley R."/>
            <person name="Wiebenga A."/>
            <person name="Aguilar-Osorio G."/>
            <person name="Amillis S."/>
            <person name="Uchima C.A."/>
            <person name="Anderluh G."/>
            <person name="Asadollahi M."/>
            <person name="Askin M."/>
            <person name="Barry K."/>
            <person name="Battaglia E."/>
            <person name="Bayram O."/>
            <person name="Benocci T."/>
            <person name="Braus-Stromeyer S.A."/>
            <person name="Caldana C."/>
            <person name="Canovas D."/>
            <person name="Cerqueira G.C."/>
            <person name="Chen F."/>
            <person name="Chen W."/>
            <person name="Choi C."/>
            <person name="Clum A."/>
            <person name="Dos Santos R.A."/>
            <person name="Damasio A.R."/>
            <person name="Diallinas G."/>
            <person name="Emri T."/>
            <person name="Fekete E."/>
            <person name="Flipphi M."/>
            <person name="Freyberg S."/>
            <person name="Gallo A."/>
            <person name="Gournas C."/>
            <person name="Habgood R."/>
            <person name="Hainaut M."/>
            <person name="Harispe M.L."/>
            <person name="Henrissat B."/>
            <person name="Hilden K.S."/>
            <person name="Hope R."/>
            <person name="Hossain A."/>
            <person name="Karabika E."/>
            <person name="Karaffa L."/>
            <person name="Karanyi Z."/>
            <person name="Krasevec N."/>
            <person name="Kuo A."/>
            <person name="Kusch H."/>
            <person name="LaButti K."/>
            <person name="Lagendijk E.L."/>
            <person name="Lapidus A."/>
            <person name="Levasseur A."/>
            <person name="Lindquist E."/>
            <person name="Lipzen A."/>
            <person name="Logrieco A.F."/>
            <person name="MacCabe A."/>
            <person name="Maekelae M.R."/>
            <person name="Malavazi I."/>
            <person name="Melin P."/>
            <person name="Meyer V."/>
            <person name="Mielnichuk N."/>
            <person name="Miskei M."/>
            <person name="Molnar A.P."/>
            <person name="Mule G."/>
            <person name="Ngan C.Y."/>
            <person name="Orejas M."/>
            <person name="Orosz E."/>
            <person name="Ouedraogo J.P."/>
            <person name="Overkamp K.M."/>
            <person name="Park H.-S."/>
            <person name="Perrone G."/>
            <person name="Piumi F."/>
            <person name="Punt P.J."/>
            <person name="Ram A.F."/>
            <person name="Ramon A."/>
            <person name="Rauscher S."/>
            <person name="Record E."/>
            <person name="Riano-Pachon D.M."/>
            <person name="Robert V."/>
            <person name="Roehrig J."/>
            <person name="Ruller R."/>
            <person name="Salamov A."/>
            <person name="Salih N.S."/>
            <person name="Samson R.A."/>
            <person name="Sandor E."/>
            <person name="Sanguinetti M."/>
            <person name="Schuetze T."/>
            <person name="Sepcic K."/>
            <person name="Shelest E."/>
            <person name="Sherlock G."/>
            <person name="Sophianopoulou V."/>
            <person name="Squina F.M."/>
            <person name="Sun H."/>
            <person name="Susca A."/>
            <person name="Todd R.B."/>
            <person name="Tsang A."/>
            <person name="Unkles S.E."/>
            <person name="van de Wiele N."/>
            <person name="van Rossen-Uffink D."/>
            <person name="Oliveira J.V."/>
            <person name="Vesth T.C."/>
            <person name="Visser J."/>
            <person name="Yu J.-H."/>
            <person name="Zhou M."/>
            <person name="Andersen M.R."/>
            <person name="Archer D.B."/>
            <person name="Baker S.E."/>
            <person name="Benoit I."/>
            <person name="Brakhage A.A."/>
            <person name="Braus G.H."/>
            <person name="Fischer R."/>
            <person name="Frisvad J.C."/>
            <person name="Goldman G.H."/>
            <person name="Houbraken J."/>
            <person name="Oakley B."/>
            <person name="Pocsi I."/>
            <person name="Scazzocchio C."/>
            <person name="Seiboth B."/>
            <person name="vanKuyk P.A."/>
            <person name="Wortman J."/>
            <person name="Dyer P.S."/>
            <person name="Grigoriev I.V."/>
        </authorList>
    </citation>
    <scope>NUCLEOTIDE SEQUENCE [LARGE SCALE GENOMIC DNA]</scope>
    <source>
        <strain evidence="3">DTO 134E9</strain>
    </source>
</reference>
<evidence type="ECO:0000256" key="1">
    <source>
        <dbReference type="SAM" id="MobiDB-lite"/>
    </source>
</evidence>
<accession>A0A1L9RHI2</accession>
<organism evidence="2 3">
    <name type="scientific">Aspergillus wentii DTO 134E9</name>
    <dbReference type="NCBI Taxonomy" id="1073089"/>
    <lineage>
        <taxon>Eukaryota</taxon>
        <taxon>Fungi</taxon>
        <taxon>Dikarya</taxon>
        <taxon>Ascomycota</taxon>
        <taxon>Pezizomycotina</taxon>
        <taxon>Eurotiomycetes</taxon>
        <taxon>Eurotiomycetidae</taxon>
        <taxon>Eurotiales</taxon>
        <taxon>Aspergillaceae</taxon>
        <taxon>Aspergillus</taxon>
        <taxon>Aspergillus subgen. Cremei</taxon>
    </lineage>
</organism>
<evidence type="ECO:0000313" key="2">
    <source>
        <dbReference type="EMBL" id="OJJ34391.1"/>
    </source>
</evidence>
<feature type="region of interest" description="Disordered" evidence="1">
    <location>
        <begin position="23"/>
        <end position="65"/>
    </location>
</feature>
<evidence type="ECO:0000313" key="3">
    <source>
        <dbReference type="Proteomes" id="UP000184383"/>
    </source>
</evidence>
<dbReference type="RefSeq" id="XP_040688067.1">
    <property type="nucleotide sequence ID" value="XM_040835765.1"/>
</dbReference>
<dbReference type="EMBL" id="KV878213">
    <property type="protein sequence ID" value="OJJ34391.1"/>
    <property type="molecule type" value="Genomic_DNA"/>
</dbReference>
<dbReference type="GeneID" id="63751613"/>
<dbReference type="Proteomes" id="UP000184383">
    <property type="component" value="Unassembled WGS sequence"/>
</dbReference>
<feature type="compositionally biased region" description="Polar residues" evidence="1">
    <location>
        <begin position="51"/>
        <end position="65"/>
    </location>
</feature>
<sequence length="65" mass="7592">MGDNGDGDNKWRKRHDAERQYLKSRAYQPQTPHIPCHTHSHRSSRIRESDSNQVFDISSLKNSSK</sequence>
<name>A0A1L9RHI2_ASPWE</name>
<gene>
    <name evidence="2" type="ORF">ASPWEDRAFT_42387</name>
</gene>